<name>A0A251VM59_HELAN</name>
<keyword evidence="6" id="KW-1185">Reference proteome</keyword>
<dbReference type="OrthoDB" id="1715565at2759"/>
<dbReference type="Gramene" id="mRNA:HanXRQr2_Chr01g0013831">
    <property type="protein sequence ID" value="CDS:HanXRQr2_Chr01g0013831.1"/>
    <property type="gene ID" value="HanXRQr2_Chr01g0013831"/>
</dbReference>
<evidence type="ECO:0000259" key="3">
    <source>
        <dbReference type="PROSITE" id="PS50011"/>
    </source>
</evidence>
<reference evidence="5" key="2">
    <citation type="submission" date="2017-02" db="EMBL/GenBank/DDBJ databases">
        <title>Sunflower complete genome.</title>
        <authorList>
            <person name="Langlade N."/>
            <person name="Munos S."/>
        </authorList>
    </citation>
    <scope>NUCLEOTIDE SEQUENCE [LARGE SCALE GENOMIC DNA]</scope>
    <source>
        <tissue evidence="5">Leaves</tissue>
    </source>
</reference>
<dbReference type="GO" id="GO:0035556">
    <property type="term" value="P:intracellular signal transduction"/>
    <property type="evidence" value="ECO:0000318"/>
    <property type="project" value="GO_Central"/>
</dbReference>
<accession>A0A251VM59</accession>
<sequence length="124" mass="14087">MECSLYDRIINQTKPFLESEIRNMCFQILQGVAHIPHQGYVHRDLKPSNLLVSKNVIKIGDFGFTSECSSHSPFTHNVTTPAYRAPEVFLESLVYDIAVDIWAMGVIMAELPSNRCFKVVLEPM</sequence>
<organism evidence="5 6">
    <name type="scientific">Helianthus annuus</name>
    <name type="common">Common sunflower</name>
    <dbReference type="NCBI Taxonomy" id="4232"/>
    <lineage>
        <taxon>Eukaryota</taxon>
        <taxon>Viridiplantae</taxon>
        <taxon>Streptophyta</taxon>
        <taxon>Embryophyta</taxon>
        <taxon>Tracheophyta</taxon>
        <taxon>Spermatophyta</taxon>
        <taxon>Magnoliopsida</taxon>
        <taxon>eudicotyledons</taxon>
        <taxon>Gunneridae</taxon>
        <taxon>Pentapetalae</taxon>
        <taxon>asterids</taxon>
        <taxon>campanulids</taxon>
        <taxon>Asterales</taxon>
        <taxon>Asteraceae</taxon>
        <taxon>Asteroideae</taxon>
        <taxon>Heliantheae alliance</taxon>
        <taxon>Heliantheae</taxon>
        <taxon>Helianthus</taxon>
    </lineage>
</organism>
<dbReference type="SMART" id="SM00220">
    <property type="entry name" value="S_TKc"/>
    <property type="match status" value="1"/>
</dbReference>
<evidence type="ECO:0000256" key="2">
    <source>
        <dbReference type="ARBA" id="ARBA00022840"/>
    </source>
</evidence>
<dbReference type="OMA" id="GFTSECS"/>
<dbReference type="STRING" id="4232.A0A251VM59"/>
<dbReference type="InterPro" id="IPR000719">
    <property type="entry name" value="Prot_kinase_dom"/>
</dbReference>
<dbReference type="Gene3D" id="1.10.510.10">
    <property type="entry name" value="Transferase(Phosphotransferase) domain 1"/>
    <property type="match status" value="1"/>
</dbReference>
<dbReference type="InterPro" id="IPR011009">
    <property type="entry name" value="Kinase-like_dom_sf"/>
</dbReference>
<dbReference type="InterPro" id="IPR008271">
    <property type="entry name" value="Ser/Thr_kinase_AS"/>
</dbReference>
<evidence type="ECO:0000313" key="5">
    <source>
        <dbReference type="EMBL" id="OTG36680.1"/>
    </source>
</evidence>
<dbReference type="EMBL" id="CM007890">
    <property type="protein sequence ID" value="OTG36680.1"/>
    <property type="molecule type" value="Genomic_DNA"/>
</dbReference>
<dbReference type="GO" id="GO:0005634">
    <property type="term" value="C:nucleus"/>
    <property type="evidence" value="ECO:0000318"/>
    <property type="project" value="GO_Central"/>
</dbReference>
<feature type="domain" description="Protein kinase" evidence="3">
    <location>
        <begin position="1"/>
        <end position="124"/>
    </location>
</feature>
<dbReference type="GO" id="GO:0005524">
    <property type="term" value="F:ATP binding"/>
    <property type="evidence" value="ECO:0007669"/>
    <property type="project" value="UniProtKB-KW"/>
</dbReference>
<dbReference type="Proteomes" id="UP000215914">
    <property type="component" value="Chromosome 1"/>
</dbReference>
<keyword evidence="4" id="KW-0808">Transferase</keyword>
<protein>
    <recommendedName>
        <fullName evidence="3">Protein kinase domain-containing protein</fullName>
    </recommendedName>
</protein>
<dbReference type="PROSITE" id="PS00108">
    <property type="entry name" value="PROTEIN_KINASE_ST"/>
    <property type="match status" value="1"/>
</dbReference>
<dbReference type="GO" id="GO:0005737">
    <property type="term" value="C:cytoplasm"/>
    <property type="evidence" value="ECO:0000318"/>
    <property type="project" value="GO_Central"/>
</dbReference>
<reference evidence="4" key="3">
    <citation type="submission" date="2020-06" db="EMBL/GenBank/DDBJ databases">
        <title>Helianthus annuus Genome sequencing and assembly Release 2.</title>
        <authorList>
            <person name="Gouzy J."/>
            <person name="Langlade N."/>
            <person name="Munos S."/>
        </authorList>
    </citation>
    <scope>NUCLEOTIDE SEQUENCE</scope>
    <source>
        <tissue evidence="4">Leaves</tissue>
    </source>
</reference>
<evidence type="ECO:0000313" key="4">
    <source>
        <dbReference type="EMBL" id="KAF5821423.1"/>
    </source>
</evidence>
<dbReference type="GO" id="GO:0004674">
    <property type="term" value="F:protein serine/threonine kinase activity"/>
    <property type="evidence" value="ECO:0000318"/>
    <property type="project" value="GO_Central"/>
</dbReference>
<keyword evidence="1" id="KW-0547">Nucleotide-binding</keyword>
<reference evidence="4 6" key="1">
    <citation type="journal article" date="2017" name="Nature">
        <title>The sunflower genome provides insights into oil metabolism, flowering and Asterid evolution.</title>
        <authorList>
            <person name="Badouin H."/>
            <person name="Gouzy J."/>
            <person name="Grassa C.J."/>
            <person name="Murat F."/>
            <person name="Staton S.E."/>
            <person name="Cottret L."/>
            <person name="Lelandais-Briere C."/>
            <person name="Owens G.L."/>
            <person name="Carrere S."/>
            <person name="Mayjonade B."/>
            <person name="Legrand L."/>
            <person name="Gill N."/>
            <person name="Kane N.C."/>
            <person name="Bowers J.E."/>
            <person name="Hubner S."/>
            <person name="Bellec A."/>
            <person name="Berard A."/>
            <person name="Berges H."/>
            <person name="Blanchet N."/>
            <person name="Boniface M.C."/>
            <person name="Brunel D."/>
            <person name="Catrice O."/>
            <person name="Chaidir N."/>
            <person name="Claudel C."/>
            <person name="Donnadieu C."/>
            <person name="Faraut T."/>
            <person name="Fievet G."/>
            <person name="Helmstetter N."/>
            <person name="King M."/>
            <person name="Knapp S.J."/>
            <person name="Lai Z."/>
            <person name="Le Paslier M.C."/>
            <person name="Lippi Y."/>
            <person name="Lorenzon L."/>
            <person name="Mandel J.R."/>
            <person name="Marage G."/>
            <person name="Marchand G."/>
            <person name="Marquand E."/>
            <person name="Bret-Mestries E."/>
            <person name="Morien E."/>
            <person name="Nambeesan S."/>
            <person name="Nguyen T."/>
            <person name="Pegot-Espagnet P."/>
            <person name="Pouilly N."/>
            <person name="Raftis F."/>
            <person name="Sallet E."/>
            <person name="Schiex T."/>
            <person name="Thomas J."/>
            <person name="Vandecasteele C."/>
            <person name="Vares D."/>
            <person name="Vear F."/>
            <person name="Vautrin S."/>
            <person name="Crespi M."/>
            <person name="Mangin B."/>
            <person name="Burke J.M."/>
            <person name="Salse J."/>
            <person name="Munos S."/>
            <person name="Vincourt P."/>
            <person name="Rieseberg L.H."/>
            <person name="Langlade N.B."/>
        </authorList>
    </citation>
    <scope>NUCLEOTIDE SEQUENCE [LARGE SCALE GENOMIC DNA]</scope>
    <source>
        <strain evidence="6">cv. SF193</strain>
        <tissue evidence="4">Leaves</tissue>
    </source>
</reference>
<dbReference type="InParanoid" id="A0A251VM59"/>
<dbReference type="SUPFAM" id="SSF56112">
    <property type="entry name" value="Protein kinase-like (PK-like)"/>
    <property type="match status" value="1"/>
</dbReference>
<gene>
    <name evidence="5" type="ORF">HannXRQ_Chr01g0010231</name>
    <name evidence="4" type="ORF">HanXRQr2_Chr01g0013831</name>
</gene>
<dbReference type="InterPro" id="IPR050117">
    <property type="entry name" value="MAPK"/>
</dbReference>
<evidence type="ECO:0000313" key="6">
    <source>
        <dbReference type="Proteomes" id="UP000215914"/>
    </source>
</evidence>
<keyword evidence="2" id="KW-0067">ATP-binding</keyword>
<dbReference type="AlphaFoldDB" id="A0A251VM59"/>
<dbReference type="PANTHER" id="PTHR24055">
    <property type="entry name" value="MITOGEN-ACTIVATED PROTEIN KINASE"/>
    <property type="match status" value="1"/>
</dbReference>
<evidence type="ECO:0000256" key="1">
    <source>
        <dbReference type="ARBA" id="ARBA00022741"/>
    </source>
</evidence>
<proteinExistence type="predicted"/>
<dbReference type="Pfam" id="PF00069">
    <property type="entry name" value="Pkinase"/>
    <property type="match status" value="1"/>
</dbReference>
<dbReference type="EMBL" id="MNCJ02000316">
    <property type="protein sequence ID" value="KAF5821423.1"/>
    <property type="molecule type" value="Genomic_DNA"/>
</dbReference>
<dbReference type="PROSITE" id="PS50011">
    <property type="entry name" value="PROTEIN_KINASE_DOM"/>
    <property type="match status" value="1"/>
</dbReference>